<name>A0A654LWU9_9ARCH</name>
<dbReference type="Proteomes" id="UP000058925">
    <property type="component" value="Chromosome"/>
</dbReference>
<reference evidence="2" key="1">
    <citation type="submission" date="2015-10" db="EMBL/GenBank/DDBJ databases">
        <title>Niche specialization of a soil ammonia-oxidizing archaeon, Candidatus Nitrosocosmicus oleophilus.</title>
        <authorList>
            <person name="Jung M.-Y."/>
            <person name="Rhee S.-K."/>
        </authorList>
    </citation>
    <scope>NUCLEOTIDE SEQUENCE [LARGE SCALE GENOMIC DNA]</scope>
    <source>
        <strain evidence="2">MY3</strain>
    </source>
</reference>
<sequence>MLKKVIYCWRDRCPVAKELLFQGREYKTSCATPHTDKKGIYSYGKFNKMKNV</sequence>
<accession>A0A654LWU9</accession>
<gene>
    <name evidence="1" type="ORF">NMY3_01725</name>
</gene>
<keyword evidence="2" id="KW-1185">Reference proteome</keyword>
<dbReference type="EMBL" id="CP012850">
    <property type="protein sequence ID" value="ALI35928.1"/>
    <property type="molecule type" value="Genomic_DNA"/>
</dbReference>
<dbReference type="KEGG" id="taa:NMY3_01725"/>
<protein>
    <submittedName>
        <fullName evidence="1">Uncharacterized protein</fullName>
    </submittedName>
</protein>
<proteinExistence type="predicted"/>
<evidence type="ECO:0000313" key="1">
    <source>
        <dbReference type="EMBL" id="ALI35928.1"/>
    </source>
</evidence>
<organism evidence="1 2">
    <name type="scientific">Candidatus Nitrosocosmicus oleophilus</name>
    <dbReference type="NCBI Taxonomy" id="1353260"/>
    <lineage>
        <taxon>Archaea</taxon>
        <taxon>Nitrososphaerota</taxon>
        <taxon>Nitrososphaeria</taxon>
        <taxon>Nitrososphaerales</taxon>
        <taxon>Nitrososphaeraceae</taxon>
        <taxon>Candidatus Nitrosocosmicus</taxon>
    </lineage>
</organism>
<evidence type="ECO:0000313" key="2">
    <source>
        <dbReference type="Proteomes" id="UP000058925"/>
    </source>
</evidence>
<dbReference type="AlphaFoldDB" id="A0A654LWU9"/>